<dbReference type="Pfam" id="PF03009">
    <property type="entry name" value="GDPD"/>
    <property type="match status" value="1"/>
</dbReference>
<reference evidence="3 4" key="1">
    <citation type="journal article" date="2021" name="Sci. Rep.">
        <title>The distribution of antibiotic resistance genes in chicken gut microbiota commensals.</title>
        <authorList>
            <person name="Juricova H."/>
            <person name="Matiasovicova J."/>
            <person name="Kubasova T."/>
            <person name="Cejkova D."/>
            <person name="Rychlik I."/>
        </authorList>
    </citation>
    <scope>NUCLEOTIDE SEQUENCE [LARGE SCALE GENOMIC DNA]</scope>
    <source>
        <strain evidence="3 4">An574</strain>
    </source>
</reference>
<name>A0ABS2H084_9LACO</name>
<protein>
    <submittedName>
        <fullName evidence="3">Glycerophosphodiester phosphodiesterase</fullName>
    </submittedName>
</protein>
<organism evidence="3 4">
    <name type="scientific">Limosilactobacillus coleohominis</name>
    <dbReference type="NCBI Taxonomy" id="181675"/>
    <lineage>
        <taxon>Bacteria</taxon>
        <taxon>Bacillati</taxon>
        <taxon>Bacillota</taxon>
        <taxon>Bacilli</taxon>
        <taxon>Lactobacillales</taxon>
        <taxon>Lactobacillaceae</taxon>
        <taxon>Limosilactobacillus</taxon>
    </lineage>
</organism>
<dbReference type="RefSeq" id="WP_204785234.1">
    <property type="nucleotide sequence ID" value="NZ_JACJKU010000050.1"/>
</dbReference>
<dbReference type="PANTHER" id="PTHR46211">
    <property type="entry name" value="GLYCEROPHOSPHORYL DIESTER PHOSPHODIESTERASE"/>
    <property type="match status" value="1"/>
</dbReference>
<dbReference type="InterPro" id="IPR018476">
    <property type="entry name" value="GlyceroP-diester-Pdiesterase_M"/>
</dbReference>
<dbReference type="InterPro" id="IPR030395">
    <property type="entry name" value="GP_PDE_dom"/>
</dbReference>
<comment type="caution">
    <text evidence="3">The sequence shown here is derived from an EMBL/GenBank/DDBJ whole genome shotgun (WGS) entry which is preliminary data.</text>
</comment>
<keyword evidence="1" id="KW-0472">Membrane</keyword>
<evidence type="ECO:0000313" key="3">
    <source>
        <dbReference type="EMBL" id="MBM6940954.1"/>
    </source>
</evidence>
<feature type="transmembrane region" description="Helical" evidence="1">
    <location>
        <begin position="113"/>
        <end position="134"/>
    </location>
</feature>
<sequence>MMKYQKIKIYWQSLGIVLILDFILELVLKGLRIINTVLLLKAEVPITSLVNVKRIIDTHPLVAGSIVVELLLLWLFLIIMLAALMIGLVTIVNGQSWHQSWYQLRRAVQQIRFKTMLIFLVDFIVLTPIFSVAFRTPLLTMIRIPEFILDYGTRKWWLCVLTLIIYMISWPIAVRNLYIWSLVNISGQPINQACVQSKQLTLNGKWQGTTCRLGAVLVSAGLVSWTANSLLYGIQYWFQPNNQWFSTISLVIAEIVALMLCTWTLMEWTVQVTHVNDHQIARPLINGWTAVALIIMIFSAGMMSKQYFARQSLKMPMTVSHRGVTDGNGVQNSISALKRTSRKYHPDYVEMDIHETKDHQFVVMHDEKLRKLAGVNKRPGQLTLRQLERLSIHENGQRSKIASLNEYLSAAGAIHQKLIIELKTTQYDSPDAIQRFNRQYGQLIVHRHYIVHSLDYNAVHQLHRLNPQMKVLYLQAYNFTNPVSQVSGFNNEYSTLNSRFINAAHHHHQLVYAWTVNNRGAMRQLYNQQVDGIVTDHLAELQTTLRQVNHQQNRARRFWNYLNPIANLPNN</sequence>
<dbReference type="SUPFAM" id="SSF51695">
    <property type="entry name" value="PLC-like phosphodiesterases"/>
    <property type="match status" value="1"/>
</dbReference>
<dbReference type="InterPro" id="IPR017946">
    <property type="entry name" value="PLC-like_Pdiesterase_TIM-brl"/>
</dbReference>
<feature type="domain" description="GP-PDE" evidence="2">
    <location>
        <begin position="316"/>
        <end position="545"/>
    </location>
</feature>
<dbReference type="Pfam" id="PF10110">
    <property type="entry name" value="GPDPase_memb"/>
    <property type="match status" value="1"/>
</dbReference>
<gene>
    <name evidence="3" type="ORF">H5975_05630</name>
</gene>
<dbReference type="CDD" id="cd08579">
    <property type="entry name" value="GDPD_memb_like"/>
    <property type="match status" value="1"/>
</dbReference>
<feature type="transmembrane region" description="Helical" evidence="1">
    <location>
        <begin position="213"/>
        <end position="238"/>
    </location>
</feature>
<feature type="transmembrane region" description="Helical" evidence="1">
    <location>
        <begin position="9"/>
        <end position="28"/>
    </location>
</feature>
<feature type="transmembrane region" description="Helical" evidence="1">
    <location>
        <begin position="71"/>
        <end position="92"/>
    </location>
</feature>
<evidence type="ECO:0000259" key="2">
    <source>
        <dbReference type="PROSITE" id="PS51704"/>
    </source>
</evidence>
<keyword evidence="1" id="KW-0812">Transmembrane</keyword>
<dbReference type="PANTHER" id="PTHR46211:SF8">
    <property type="entry name" value="PHOSPHODIESTERASE"/>
    <property type="match status" value="1"/>
</dbReference>
<evidence type="ECO:0000313" key="4">
    <source>
        <dbReference type="Proteomes" id="UP000785625"/>
    </source>
</evidence>
<proteinExistence type="predicted"/>
<feature type="transmembrane region" description="Helical" evidence="1">
    <location>
        <begin position="154"/>
        <end position="174"/>
    </location>
</feature>
<feature type="transmembrane region" description="Helical" evidence="1">
    <location>
        <begin position="287"/>
        <end position="308"/>
    </location>
</feature>
<dbReference type="EMBL" id="JACJKU010000050">
    <property type="protein sequence ID" value="MBM6940954.1"/>
    <property type="molecule type" value="Genomic_DNA"/>
</dbReference>
<accession>A0ABS2H084</accession>
<dbReference type="Gene3D" id="3.20.20.190">
    <property type="entry name" value="Phosphatidylinositol (PI) phosphodiesterase"/>
    <property type="match status" value="1"/>
</dbReference>
<feature type="transmembrane region" description="Helical" evidence="1">
    <location>
        <begin position="244"/>
        <end position="266"/>
    </location>
</feature>
<dbReference type="Proteomes" id="UP000785625">
    <property type="component" value="Unassembled WGS sequence"/>
</dbReference>
<evidence type="ECO:0000256" key="1">
    <source>
        <dbReference type="SAM" id="Phobius"/>
    </source>
</evidence>
<keyword evidence="1" id="KW-1133">Transmembrane helix</keyword>
<dbReference type="PROSITE" id="PS51704">
    <property type="entry name" value="GP_PDE"/>
    <property type="match status" value="1"/>
</dbReference>
<keyword evidence="4" id="KW-1185">Reference proteome</keyword>